<dbReference type="InterPro" id="IPR011701">
    <property type="entry name" value="MFS"/>
</dbReference>
<name>A0A084R291_STAC4</name>
<feature type="transmembrane region" description="Helical" evidence="4">
    <location>
        <begin position="72"/>
        <end position="92"/>
    </location>
</feature>
<feature type="transmembrane region" description="Helical" evidence="4">
    <location>
        <begin position="112"/>
        <end position="136"/>
    </location>
</feature>
<feature type="region of interest" description="Disordered" evidence="3">
    <location>
        <begin position="1"/>
        <end position="62"/>
    </location>
</feature>
<dbReference type="OrthoDB" id="2213137at2759"/>
<dbReference type="AlphaFoldDB" id="A0A084R291"/>
<dbReference type="GO" id="GO:0016020">
    <property type="term" value="C:membrane"/>
    <property type="evidence" value="ECO:0007669"/>
    <property type="project" value="UniProtKB-SubCell"/>
</dbReference>
<dbReference type="SUPFAM" id="SSF103473">
    <property type="entry name" value="MFS general substrate transporter"/>
    <property type="match status" value="1"/>
</dbReference>
<dbReference type="GO" id="GO:0022857">
    <property type="term" value="F:transmembrane transporter activity"/>
    <property type="evidence" value="ECO:0007669"/>
    <property type="project" value="InterPro"/>
</dbReference>
<dbReference type="PANTHER" id="PTHR11360:SF287">
    <property type="entry name" value="MFS MONOCARBOXYLATE TRANSPORTER"/>
    <property type="match status" value="1"/>
</dbReference>
<keyword evidence="6" id="KW-1185">Reference proteome</keyword>
<feature type="compositionally biased region" description="Low complexity" evidence="3">
    <location>
        <begin position="1"/>
        <end position="11"/>
    </location>
</feature>
<comment type="subcellular location">
    <subcellularLocation>
        <location evidence="1">Membrane</location>
        <topology evidence="1">Multi-pass membrane protein</topology>
    </subcellularLocation>
</comment>
<dbReference type="PANTHER" id="PTHR11360">
    <property type="entry name" value="MONOCARBOXYLATE TRANSPORTER"/>
    <property type="match status" value="1"/>
</dbReference>
<dbReference type="InParanoid" id="A0A084R291"/>
<keyword evidence="4" id="KW-0472">Membrane</keyword>
<dbReference type="Pfam" id="PF07690">
    <property type="entry name" value="MFS_1"/>
    <property type="match status" value="1"/>
</dbReference>
<dbReference type="OMA" id="YHATTCI"/>
<organism evidence="5 6">
    <name type="scientific">Stachybotrys chlorohalonatus (strain IBT 40285)</name>
    <dbReference type="NCBI Taxonomy" id="1283841"/>
    <lineage>
        <taxon>Eukaryota</taxon>
        <taxon>Fungi</taxon>
        <taxon>Dikarya</taxon>
        <taxon>Ascomycota</taxon>
        <taxon>Pezizomycotina</taxon>
        <taxon>Sordariomycetes</taxon>
        <taxon>Hypocreomycetidae</taxon>
        <taxon>Hypocreales</taxon>
        <taxon>Stachybotryaceae</taxon>
        <taxon>Stachybotrys</taxon>
    </lineage>
</organism>
<accession>A0A084R291</accession>
<evidence type="ECO:0000256" key="1">
    <source>
        <dbReference type="ARBA" id="ARBA00004141"/>
    </source>
</evidence>
<comment type="similarity">
    <text evidence="2">Belongs to the major facilitator superfamily. Monocarboxylate porter (TC 2.A.1.13) family.</text>
</comment>
<keyword evidence="4" id="KW-1133">Transmembrane helix</keyword>
<feature type="transmembrane region" description="Helical" evidence="4">
    <location>
        <begin position="143"/>
        <end position="162"/>
    </location>
</feature>
<feature type="transmembrane region" description="Helical" evidence="4">
    <location>
        <begin position="367"/>
        <end position="385"/>
    </location>
</feature>
<dbReference type="Gene3D" id="1.20.1250.20">
    <property type="entry name" value="MFS general substrate transporter like domains"/>
    <property type="match status" value="2"/>
</dbReference>
<feature type="transmembrane region" description="Helical" evidence="4">
    <location>
        <begin position="168"/>
        <end position="188"/>
    </location>
</feature>
<dbReference type="EMBL" id="KL659203">
    <property type="protein sequence ID" value="KFA70326.1"/>
    <property type="molecule type" value="Genomic_DNA"/>
</dbReference>
<feature type="compositionally biased region" description="Pro residues" evidence="3">
    <location>
        <begin position="38"/>
        <end position="48"/>
    </location>
</feature>
<evidence type="ECO:0000256" key="3">
    <source>
        <dbReference type="SAM" id="MobiDB-lite"/>
    </source>
</evidence>
<feature type="compositionally biased region" description="Low complexity" evidence="3">
    <location>
        <begin position="49"/>
        <end position="58"/>
    </location>
</feature>
<feature type="transmembrane region" description="Helical" evidence="4">
    <location>
        <begin position="310"/>
        <end position="335"/>
    </location>
</feature>
<dbReference type="STRING" id="1283841.A0A084R291"/>
<feature type="transmembrane region" description="Helical" evidence="4">
    <location>
        <begin position="233"/>
        <end position="252"/>
    </location>
</feature>
<evidence type="ECO:0000313" key="6">
    <source>
        <dbReference type="Proteomes" id="UP000028524"/>
    </source>
</evidence>
<evidence type="ECO:0000313" key="5">
    <source>
        <dbReference type="EMBL" id="KFA70326.1"/>
    </source>
</evidence>
<dbReference type="InterPro" id="IPR050327">
    <property type="entry name" value="Proton-linked_MCT"/>
</dbReference>
<evidence type="ECO:0000256" key="2">
    <source>
        <dbReference type="ARBA" id="ARBA00006727"/>
    </source>
</evidence>
<evidence type="ECO:0008006" key="7">
    <source>
        <dbReference type="Google" id="ProtNLM"/>
    </source>
</evidence>
<dbReference type="Proteomes" id="UP000028524">
    <property type="component" value="Unassembled WGS sequence"/>
</dbReference>
<feature type="transmembrane region" description="Helical" evidence="4">
    <location>
        <begin position="342"/>
        <end position="361"/>
    </location>
</feature>
<feature type="transmembrane region" description="Helical" evidence="4">
    <location>
        <begin position="458"/>
        <end position="479"/>
    </location>
</feature>
<keyword evidence="4" id="KW-0812">Transmembrane</keyword>
<feature type="transmembrane region" description="Helical" evidence="4">
    <location>
        <begin position="200"/>
        <end position="221"/>
    </location>
</feature>
<dbReference type="InterPro" id="IPR036259">
    <property type="entry name" value="MFS_trans_sf"/>
</dbReference>
<sequence>MGGTTTTTTTTASTSIELQAIQPPDQTLDLNERLSNPFSPPGTPPPVPVAGDAAPEGVQEFSLPPTDGGKDAWLFLAACWMLEALVWGFPFAFGIFQDYYRTHEPFQGSSNIAVIGTCAMGIMYLDAPLVMALIRLYPRLARWAPIAGLLTMCVALGLSSLSQTTTHLILSQGILFALGGSVCYCPCIQYMDEWFVKRKGFAFGIMWSGTGLGGCTIPLLLEFLLGRYGFRTTLRVWAVALFLLTIPLVYFIKPRLPPSATTHIKPFKLGFMFRSPFTIYQAANVIEAVGFFLPGIYLPTYARTTLGAGSFAAAMTVLAVNVSSVFGCLAMGMIIDKLHVTTCIMISTVGTILGTFLLWGLAPNMPVLYIFCIVYGFFAGAYTSTWPGIMRQVSSVTSGGGRSGDGLQAPPASFDPTMIFGFLAAGRGVGNVVAGPLSEVLIRGMPWQGQAELGYGSGYGPLIAFTGVTAVVGGSSYLWKRVGWM</sequence>
<evidence type="ECO:0000256" key="4">
    <source>
        <dbReference type="SAM" id="Phobius"/>
    </source>
</evidence>
<protein>
    <recommendedName>
        <fullName evidence="7">Major facilitator superfamily (MFS) profile domain-containing protein</fullName>
    </recommendedName>
</protein>
<dbReference type="HOGENOM" id="CLU_001265_1_2_1"/>
<reference evidence="5 6" key="1">
    <citation type="journal article" date="2014" name="BMC Genomics">
        <title>Comparative genome sequencing reveals chemotype-specific gene clusters in the toxigenic black mold Stachybotrys.</title>
        <authorList>
            <person name="Semeiks J."/>
            <person name="Borek D."/>
            <person name="Otwinowski Z."/>
            <person name="Grishin N.V."/>
        </authorList>
    </citation>
    <scope>NUCLEOTIDE SEQUENCE [LARGE SCALE GENOMIC DNA]</scope>
    <source>
        <strain evidence="5 6">IBT 40285</strain>
    </source>
</reference>
<feature type="transmembrane region" description="Helical" evidence="4">
    <location>
        <begin position="277"/>
        <end position="298"/>
    </location>
</feature>
<gene>
    <name evidence="5" type="ORF">S40285_01746</name>
</gene>
<feature type="compositionally biased region" description="Polar residues" evidence="3">
    <location>
        <begin position="24"/>
        <end position="37"/>
    </location>
</feature>
<proteinExistence type="inferred from homology"/>